<gene>
    <name evidence="2" type="ORF">OBE_14431</name>
</gene>
<dbReference type="EMBL" id="AJWZ01009949">
    <property type="protein sequence ID" value="EKC49848.1"/>
    <property type="molecule type" value="Genomic_DNA"/>
</dbReference>
<feature type="domain" description="Peptidase S55" evidence="1">
    <location>
        <begin position="1"/>
        <end position="173"/>
    </location>
</feature>
<dbReference type="AlphaFoldDB" id="K1RX10"/>
<evidence type="ECO:0000313" key="2">
    <source>
        <dbReference type="EMBL" id="EKC49848.1"/>
    </source>
</evidence>
<comment type="caution">
    <text evidence="2">The sequence shown here is derived from an EMBL/GenBank/DDBJ whole genome shotgun (WGS) entry which is preliminary data.</text>
</comment>
<protein>
    <submittedName>
        <fullName evidence="2">Stage IV sporulation protein B</fullName>
    </submittedName>
</protein>
<reference evidence="2" key="1">
    <citation type="journal article" date="2013" name="Environ. Microbiol.">
        <title>Microbiota from the distal guts of lean and obese adolescents exhibit partial functional redundancy besides clear differences in community structure.</title>
        <authorList>
            <person name="Ferrer M."/>
            <person name="Ruiz A."/>
            <person name="Lanza F."/>
            <person name="Haange S.B."/>
            <person name="Oberbach A."/>
            <person name="Till H."/>
            <person name="Bargiela R."/>
            <person name="Campoy C."/>
            <person name="Segura M.T."/>
            <person name="Richter M."/>
            <person name="von Bergen M."/>
            <person name="Seifert J."/>
            <person name="Suarez A."/>
        </authorList>
    </citation>
    <scope>NUCLEOTIDE SEQUENCE</scope>
</reference>
<dbReference type="InterPro" id="IPR008763">
    <property type="entry name" value="Peptidase_S55"/>
</dbReference>
<organism evidence="2">
    <name type="scientific">human gut metagenome</name>
    <dbReference type="NCBI Taxonomy" id="408170"/>
    <lineage>
        <taxon>unclassified sequences</taxon>
        <taxon>metagenomes</taxon>
        <taxon>organismal metagenomes</taxon>
    </lineage>
</organism>
<evidence type="ECO:0000259" key="1">
    <source>
        <dbReference type="PROSITE" id="PS51494"/>
    </source>
</evidence>
<name>K1RX10_9ZZZZ</name>
<dbReference type="PROSITE" id="PS51494">
    <property type="entry name" value="SPOIVB"/>
    <property type="match status" value="1"/>
</dbReference>
<accession>K1RX10</accession>
<sequence>MNISSGELITANILSIKKGVKGTPGEIRGTIENGYNIGTINKNTSLGVYGSVTNKNYLDTSGYGEMEVATRSEIQEGKAQIICQLDNSGKKTYEIEIEKIYLANNTDNKSMLIKVTDKELLEKTGGIIQGMSGAPVIQNGKFVGAVTNVLVNDPTQGYAIFADMMIKQIRSVD</sequence>
<dbReference type="InterPro" id="IPR009003">
    <property type="entry name" value="Peptidase_S1_PA"/>
</dbReference>
<proteinExistence type="predicted"/>
<dbReference type="Pfam" id="PF05580">
    <property type="entry name" value="Peptidase_S55"/>
    <property type="match status" value="1"/>
</dbReference>
<dbReference type="SUPFAM" id="SSF50494">
    <property type="entry name" value="Trypsin-like serine proteases"/>
    <property type="match status" value="1"/>
</dbReference>